<organism evidence="1 2">
    <name type="scientific">Corchorus capsularis</name>
    <name type="common">Jute</name>
    <dbReference type="NCBI Taxonomy" id="210143"/>
    <lineage>
        <taxon>Eukaryota</taxon>
        <taxon>Viridiplantae</taxon>
        <taxon>Streptophyta</taxon>
        <taxon>Embryophyta</taxon>
        <taxon>Tracheophyta</taxon>
        <taxon>Spermatophyta</taxon>
        <taxon>Magnoliopsida</taxon>
        <taxon>eudicotyledons</taxon>
        <taxon>Gunneridae</taxon>
        <taxon>Pentapetalae</taxon>
        <taxon>rosids</taxon>
        <taxon>malvids</taxon>
        <taxon>Malvales</taxon>
        <taxon>Malvaceae</taxon>
        <taxon>Grewioideae</taxon>
        <taxon>Apeibeae</taxon>
        <taxon>Corchorus</taxon>
    </lineage>
</organism>
<name>A0A1R3GTW7_COCAP</name>
<dbReference type="EMBL" id="AWWV01013459">
    <property type="protein sequence ID" value="OMO61440.1"/>
    <property type="molecule type" value="Genomic_DNA"/>
</dbReference>
<comment type="caution">
    <text evidence="1">The sequence shown here is derived from an EMBL/GenBank/DDBJ whole genome shotgun (WGS) entry which is preliminary data.</text>
</comment>
<protein>
    <submittedName>
        <fullName evidence="1">Uncharacterized protein</fullName>
    </submittedName>
</protein>
<evidence type="ECO:0000313" key="1">
    <source>
        <dbReference type="EMBL" id="OMO61440.1"/>
    </source>
</evidence>
<accession>A0A1R3GTW7</accession>
<dbReference type="Gramene" id="OMO61440">
    <property type="protein sequence ID" value="OMO61440"/>
    <property type="gene ID" value="CCACVL1_23514"/>
</dbReference>
<gene>
    <name evidence="1" type="ORF">CCACVL1_23514</name>
</gene>
<dbReference type="AlphaFoldDB" id="A0A1R3GTW7"/>
<reference evidence="1 2" key="1">
    <citation type="submission" date="2013-09" db="EMBL/GenBank/DDBJ databases">
        <title>Corchorus capsularis genome sequencing.</title>
        <authorList>
            <person name="Alam M."/>
            <person name="Haque M.S."/>
            <person name="Islam M.S."/>
            <person name="Emdad E.M."/>
            <person name="Islam M.M."/>
            <person name="Ahmed B."/>
            <person name="Halim A."/>
            <person name="Hossen Q.M.M."/>
            <person name="Hossain M.Z."/>
            <person name="Ahmed R."/>
            <person name="Khan M.M."/>
            <person name="Islam R."/>
            <person name="Rashid M.M."/>
            <person name="Khan S.A."/>
            <person name="Rahman M.S."/>
            <person name="Alam M."/>
        </authorList>
    </citation>
    <scope>NUCLEOTIDE SEQUENCE [LARGE SCALE GENOMIC DNA]</scope>
    <source>
        <strain evidence="2">cv. CVL-1</strain>
        <tissue evidence="1">Whole seedling</tissue>
    </source>
</reference>
<proteinExistence type="predicted"/>
<dbReference type="Proteomes" id="UP000188268">
    <property type="component" value="Unassembled WGS sequence"/>
</dbReference>
<sequence>MASLLPLSDFSSPIVLKFSPSSPSFKTHFNVNRPFLYSSFSYPILHRSALFKFQPSQTLSYGGKNE</sequence>
<keyword evidence="2" id="KW-1185">Reference proteome</keyword>
<evidence type="ECO:0000313" key="2">
    <source>
        <dbReference type="Proteomes" id="UP000188268"/>
    </source>
</evidence>